<gene>
    <name evidence="2" type="ORF">F379_144</name>
</gene>
<dbReference type="Gene3D" id="3.40.50.720">
    <property type="entry name" value="NAD(P)-binding Rossmann-like Domain"/>
    <property type="match status" value="1"/>
</dbReference>
<keyword evidence="3" id="KW-1185">Reference proteome</keyword>
<proteinExistence type="predicted"/>
<dbReference type="EMBL" id="MT932329">
    <property type="protein sequence ID" value="QOI69430.1"/>
    <property type="molecule type" value="Genomic_DNA"/>
</dbReference>
<evidence type="ECO:0000313" key="2">
    <source>
        <dbReference type="EMBL" id="QOI69430.1"/>
    </source>
</evidence>
<dbReference type="InterPro" id="IPR001509">
    <property type="entry name" value="Epimerase_deHydtase"/>
</dbReference>
<feature type="domain" description="NAD-dependent epimerase/dehydratase" evidence="1">
    <location>
        <begin position="6"/>
        <end position="231"/>
    </location>
</feature>
<accession>A0A7L8ZJK3</accession>
<evidence type="ECO:0000259" key="1">
    <source>
        <dbReference type="Pfam" id="PF01370"/>
    </source>
</evidence>
<sequence length="304" mass="34578">MSMKFFVTGSSGFLGSNFIKILYSLDSNPRVIGLDVNPGEYTDSTQGIKNAKKSGLLKNLIKNSDIVVHFASHLGVQNIVDNPNLPFKSFKNDKIVVDLATKYNKKIVYFSTSEVYGDSKDYSESSDLIISSKLRSNYALEKLFMERYIQSKTNNYLIIRPFNVYGPGQNPNNGFIAKVLAAAFNPKEVIKIRVDAEPKTGTERCYCYVDDFNKILYKLIKQNVSGVFNIGNPMARANPLNIIKIFNDFGYNIKYKFETIENENDYEIQRRVPSIVKLSEVVHIDFTNLKTGIKNILYYIDPPF</sequence>
<dbReference type="InterPro" id="IPR050177">
    <property type="entry name" value="Lipid_A_modif_metabolic_enz"/>
</dbReference>
<dbReference type="Pfam" id="PF01370">
    <property type="entry name" value="Epimerase"/>
    <property type="match status" value="1"/>
</dbReference>
<dbReference type="InterPro" id="IPR036291">
    <property type="entry name" value="NAD(P)-bd_dom_sf"/>
</dbReference>
<dbReference type="SUPFAM" id="SSF51735">
    <property type="entry name" value="NAD(P)-binding Rossmann-fold domains"/>
    <property type="match status" value="1"/>
</dbReference>
<reference evidence="2 3" key="1">
    <citation type="submission" date="2020-08" db="EMBL/GenBank/DDBJ databases">
        <authorList>
            <person name="Sorensen M.C.H."/>
        </authorList>
    </citation>
    <scope>NUCLEOTIDE SEQUENCE [LARGE SCALE GENOMIC DNA]</scope>
</reference>
<name>A0A7L8ZJK3_9CAUD</name>
<dbReference type="CDD" id="cd08946">
    <property type="entry name" value="SDR_e"/>
    <property type="match status" value="1"/>
</dbReference>
<dbReference type="PANTHER" id="PTHR43245">
    <property type="entry name" value="BIFUNCTIONAL POLYMYXIN RESISTANCE PROTEIN ARNA"/>
    <property type="match status" value="1"/>
</dbReference>
<organism evidence="2 3">
    <name type="scientific">Campylobacter phage F379</name>
    <dbReference type="NCBI Taxonomy" id="2776767"/>
    <lineage>
        <taxon>Viruses</taxon>
        <taxon>Duplodnaviria</taxon>
        <taxon>Heunggongvirae</taxon>
        <taxon>Uroviricota</taxon>
        <taxon>Caudoviricetes</taxon>
        <taxon>Connertonviridae</taxon>
        <taxon>Firehammervirus</taxon>
        <taxon>Firehammervirus F379</taxon>
    </lineage>
</organism>
<evidence type="ECO:0000313" key="3">
    <source>
        <dbReference type="Proteomes" id="UP000593835"/>
    </source>
</evidence>
<protein>
    <submittedName>
        <fullName evidence="2">Putative NAD-dependent epimerase/dehydratase</fullName>
    </submittedName>
</protein>
<dbReference type="PANTHER" id="PTHR43245:SF13">
    <property type="entry name" value="UDP-D-APIOSE_UDP-D-XYLOSE SYNTHASE 2"/>
    <property type="match status" value="1"/>
</dbReference>
<dbReference type="Proteomes" id="UP000593835">
    <property type="component" value="Segment"/>
</dbReference>